<dbReference type="PANTHER" id="PTHR30619">
    <property type="entry name" value="DNA INTERNALIZATION/COMPETENCE PROTEIN COMEC/REC2"/>
    <property type="match status" value="1"/>
</dbReference>
<sequence>MVPVAIAMAAGILADRRVEPCGTATWAILALACSAVALATLRRPRVVYPALLLAIAAFGGGRHHARWSDLAPDDLSRVVSTEARLGWVRGFLRTVPEYREAGVADRPGDEGYTRFELQLTAASDGRSWHPASGRAVVSAGGDRTDLEMGDPVEAAGSIALLAGPLNPGERDPRDFHRSRGVRLRLSVDDPAGLGLDPEGRPRPLLRWLGKARTWGDRRLSDLLGDRTAPVASALLIGDRGGIDGETTDAFSRTGAAHLLAISGLHLSAVAGGLGLLSILLGLGLKGAARLVLAATIGYATLVGWSPSVGRSATMVAAVCLATILDRQARASNTIALAAAITMAINPAVLFSVGWQLSFLAVGVLALGVPTMVRRVEGRFFGPDPEGDPLDELERRLEPRWRRAVRRAAFYPVAALAASAAVSLATAPLVAWRFNVVAPIGILLNLPLIPVAGVAVGSGGLALMLSAVWAPLATPAAWACDASLGLAMGVVHRAEAVPMGHAFVPTPTTGWVVAFYASLAMAGRASAARWPVPARRTAWLGVGLVGAFGSIATLAPHRPETTEVEVLAVGHGLSVVIQGPDGSAALYDCGRSGDPGVGRRIAAPALWGRGVRRLETLVISHADADHYNGVPDLLERFEVGRLVVPEGFEGDGDDSAVLAVLDDARARGVPVVEARAGDRIGLVPGLTAGALHPPPGWLPDAPDNDRSLVLDLPAGGRHLLLTGDLEGAGLAELVAGPSFPIDAMLAPHHGGRSSNPGWLYDWASPGLVVSSQRAPRAGATDPLASLDERGIPVLRTAEGGAVLLRSLGPREAEPGGGPGWSVGGRPGPSDPKPGNRFIAASLGVRPPPGAARLLAAVGGLALGVWLCLALAVVHFGAWSLVLPGRANPSDEPFPGPWRSASITSADGLTLRGWRLDARGGGPDTPDRFALVLHGMAEASPSMRGRAEALHRLGWSVLVPDLRSFGRSDGDRCTFGAREAGDLRSWVDALLVDHPGAAVVAWGRSMGAAVALRAATEDDRIRAIVLEAPYADLRRALASRLSRLPIPGAGLLAGLVLSRAARIAGVPLDRPRPVDLAPRASVPALILQGGKDRIAPIVEARRLADAFPDDRRPEVETVADAGHADVFDLGGPSLASRIGEFLGRAASPRPGSDRAGEGRSRPLRVEPGSPE</sequence>
<dbReference type="InterPro" id="IPR022742">
    <property type="entry name" value="Hydrolase_4"/>
</dbReference>
<dbReference type="AlphaFoldDB" id="A0A518H5J3"/>
<dbReference type="Pfam" id="PF03772">
    <property type="entry name" value="Competence"/>
    <property type="match status" value="1"/>
</dbReference>
<dbReference type="InterPro" id="IPR025405">
    <property type="entry name" value="DUF4131"/>
</dbReference>
<dbReference type="Gene3D" id="3.40.50.1820">
    <property type="entry name" value="alpha/beta hydrolase"/>
    <property type="match status" value="1"/>
</dbReference>
<feature type="compositionally biased region" description="Basic and acidic residues" evidence="6">
    <location>
        <begin position="1149"/>
        <end position="1162"/>
    </location>
</feature>
<evidence type="ECO:0000313" key="10">
    <source>
        <dbReference type="Proteomes" id="UP000317835"/>
    </source>
</evidence>
<dbReference type="Proteomes" id="UP000317835">
    <property type="component" value="Chromosome"/>
</dbReference>
<feature type="compositionally biased region" description="Gly residues" evidence="6">
    <location>
        <begin position="813"/>
        <end position="825"/>
    </location>
</feature>
<dbReference type="InterPro" id="IPR052159">
    <property type="entry name" value="Competence_DNA_uptake"/>
</dbReference>
<evidence type="ECO:0000256" key="2">
    <source>
        <dbReference type="ARBA" id="ARBA00022475"/>
    </source>
</evidence>
<feature type="transmembrane region" description="Helical" evidence="7">
    <location>
        <begin position="354"/>
        <end position="372"/>
    </location>
</feature>
<proteinExistence type="predicted"/>
<dbReference type="InterPro" id="IPR035681">
    <property type="entry name" value="ComA-like_MBL"/>
</dbReference>
<dbReference type="KEGG" id="tpla:ElP_40160"/>
<name>A0A518H5J3_9BACT</name>
<feature type="transmembrane region" description="Helical" evidence="7">
    <location>
        <begin position="258"/>
        <end position="280"/>
    </location>
</feature>
<dbReference type="Pfam" id="PF13567">
    <property type="entry name" value="DUF4131"/>
    <property type="match status" value="1"/>
</dbReference>
<accession>A0A518H5J3</accession>
<evidence type="ECO:0000256" key="1">
    <source>
        <dbReference type="ARBA" id="ARBA00004651"/>
    </source>
</evidence>
<dbReference type="InterPro" id="IPR029058">
    <property type="entry name" value="AB_hydrolase_fold"/>
</dbReference>
<organism evidence="9 10">
    <name type="scientific">Tautonia plasticadhaerens</name>
    <dbReference type="NCBI Taxonomy" id="2527974"/>
    <lineage>
        <taxon>Bacteria</taxon>
        <taxon>Pseudomonadati</taxon>
        <taxon>Planctomycetota</taxon>
        <taxon>Planctomycetia</taxon>
        <taxon>Isosphaerales</taxon>
        <taxon>Isosphaeraceae</taxon>
        <taxon>Tautonia</taxon>
    </lineage>
</organism>
<feature type="transmembrane region" description="Helical" evidence="7">
    <location>
        <begin position="286"/>
        <end position="304"/>
    </location>
</feature>
<evidence type="ECO:0000256" key="5">
    <source>
        <dbReference type="ARBA" id="ARBA00023136"/>
    </source>
</evidence>
<keyword evidence="3 7" id="KW-0812">Transmembrane</keyword>
<protein>
    <submittedName>
        <fullName evidence="9">ComEC family competence protein</fullName>
    </submittedName>
</protein>
<dbReference type="EMBL" id="CP036426">
    <property type="protein sequence ID" value="QDV36104.1"/>
    <property type="molecule type" value="Genomic_DNA"/>
</dbReference>
<dbReference type="SUPFAM" id="SSF53474">
    <property type="entry name" value="alpha/beta-Hydrolases"/>
    <property type="match status" value="1"/>
</dbReference>
<keyword evidence="10" id="KW-1185">Reference proteome</keyword>
<evidence type="ECO:0000256" key="4">
    <source>
        <dbReference type="ARBA" id="ARBA00022989"/>
    </source>
</evidence>
<feature type="transmembrane region" description="Helical" evidence="7">
    <location>
        <begin position="852"/>
        <end position="874"/>
    </location>
</feature>
<dbReference type="NCBIfam" id="TIGR00360">
    <property type="entry name" value="ComEC_N-term"/>
    <property type="match status" value="1"/>
</dbReference>
<feature type="transmembrane region" description="Helical" evidence="7">
    <location>
        <begin position="467"/>
        <end position="487"/>
    </location>
</feature>
<reference evidence="9 10" key="1">
    <citation type="submission" date="2019-02" db="EMBL/GenBank/DDBJ databases">
        <title>Deep-cultivation of Planctomycetes and their phenomic and genomic characterization uncovers novel biology.</title>
        <authorList>
            <person name="Wiegand S."/>
            <person name="Jogler M."/>
            <person name="Boedeker C."/>
            <person name="Pinto D."/>
            <person name="Vollmers J."/>
            <person name="Rivas-Marin E."/>
            <person name="Kohn T."/>
            <person name="Peeters S.H."/>
            <person name="Heuer A."/>
            <person name="Rast P."/>
            <person name="Oberbeckmann S."/>
            <person name="Bunk B."/>
            <person name="Jeske O."/>
            <person name="Meyerdierks A."/>
            <person name="Storesund J.E."/>
            <person name="Kallscheuer N."/>
            <person name="Luecker S."/>
            <person name="Lage O.M."/>
            <person name="Pohl T."/>
            <person name="Merkel B.J."/>
            <person name="Hornburger P."/>
            <person name="Mueller R.-W."/>
            <person name="Bruemmer F."/>
            <person name="Labrenz M."/>
            <person name="Spormann A.M."/>
            <person name="Op den Camp H."/>
            <person name="Overmann J."/>
            <person name="Amann R."/>
            <person name="Jetten M.S.M."/>
            <person name="Mascher T."/>
            <person name="Medema M.H."/>
            <person name="Devos D.P."/>
            <person name="Kaster A.-K."/>
            <person name="Ovreas L."/>
            <person name="Rohde M."/>
            <person name="Galperin M.Y."/>
            <person name="Jogler C."/>
        </authorList>
    </citation>
    <scope>NUCLEOTIDE SEQUENCE [LARGE SCALE GENOMIC DNA]</scope>
    <source>
        <strain evidence="9 10">ElP</strain>
    </source>
</reference>
<keyword evidence="2" id="KW-1003">Cell membrane</keyword>
<dbReference type="CDD" id="cd07731">
    <property type="entry name" value="ComA-like_MBL-fold"/>
    <property type="match status" value="1"/>
</dbReference>
<feature type="transmembrane region" description="Helical" evidence="7">
    <location>
        <begin position="435"/>
        <end position="455"/>
    </location>
</feature>
<dbReference type="Pfam" id="PF12146">
    <property type="entry name" value="Hydrolase_4"/>
    <property type="match status" value="1"/>
</dbReference>
<keyword evidence="5 7" id="KW-0472">Membrane</keyword>
<dbReference type="InterPro" id="IPR004477">
    <property type="entry name" value="ComEC_N"/>
</dbReference>
<feature type="transmembrane region" description="Helical" evidence="7">
    <location>
        <begin position="507"/>
        <end position="524"/>
    </location>
</feature>
<feature type="region of interest" description="Disordered" evidence="6">
    <location>
        <begin position="1138"/>
        <end position="1169"/>
    </location>
</feature>
<evidence type="ECO:0000313" key="9">
    <source>
        <dbReference type="EMBL" id="QDV36104.1"/>
    </source>
</evidence>
<comment type="subcellular location">
    <subcellularLocation>
        <location evidence="1">Cell membrane</location>
        <topology evidence="1">Multi-pass membrane protein</topology>
    </subcellularLocation>
</comment>
<dbReference type="GO" id="GO:0005886">
    <property type="term" value="C:plasma membrane"/>
    <property type="evidence" value="ECO:0007669"/>
    <property type="project" value="UniProtKB-SubCell"/>
</dbReference>
<keyword evidence="4 7" id="KW-1133">Transmembrane helix</keyword>
<dbReference type="SMART" id="SM00849">
    <property type="entry name" value="Lactamase_B"/>
    <property type="match status" value="1"/>
</dbReference>
<feature type="domain" description="Metallo-beta-lactamase" evidence="8">
    <location>
        <begin position="570"/>
        <end position="766"/>
    </location>
</feature>
<evidence type="ECO:0000256" key="6">
    <source>
        <dbReference type="SAM" id="MobiDB-lite"/>
    </source>
</evidence>
<gene>
    <name evidence="9" type="ORF">ElP_40160</name>
</gene>
<evidence type="ECO:0000256" key="7">
    <source>
        <dbReference type="SAM" id="Phobius"/>
    </source>
</evidence>
<dbReference type="PANTHER" id="PTHR30619:SF1">
    <property type="entry name" value="RECOMBINATION PROTEIN 2"/>
    <property type="match status" value="1"/>
</dbReference>
<feature type="transmembrane region" description="Helical" evidence="7">
    <location>
        <begin position="408"/>
        <end position="429"/>
    </location>
</feature>
<dbReference type="Gene3D" id="3.60.15.10">
    <property type="entry name" value="Ribonuclease Z/Hydroxyacylglutathione hydrolase-like"/>
    <property type="match status" value="1"/>
</dbReference>
<dbReference type="SUPFAM" id="SSF56281">
    <property type="entry name" value="Metallo-hydrolase/oxidoreductase"/>
    <property type="match status" value="1"/>
</dbReference>
<evidence type="ECO:0000256" key="3">
    <source>
        <dbReference type="ARBA" id="ARBA00022692"/>
    </source>
</evidence>
<evidence type="ECO:0000259" key="8">
    <source>
        <dbReference type="SMART" id="SM00849"/>
    </source>
</evidence>
<dbReference type="Pfam" id="PF00753">
    <property type="entry name" value="Lactamase_B"/>
    <property type="match status" value="1"/>
</dbReference>
<feature type="region of interest" description="Disordered" evidence="6">
    <location>
        <begin position="807"/>
        <end position="830"/>
    </location>
</feature>
<dbReference type="InterPro" id="IPR036866">
    <property type="entry name" value="RibonucZ/Hydroxyglut_hydro"/>
</dbReference>
<dbReference type="InterPro" id="IPR001279">
    <property type="entry name" value="Metallo-B-lactamas"/>
</dbReference>